<protein>
    <submittedName>
        <fullName evidence="3">Lipopolysaccharide heptosyltransferase family protein</fullName>
    </submittedName>
</protein>
<dbReference type="GO" id="GO:0008713">
    <property type="term" value="F:ADP-heptose-lipopolysaccharide heptosyltransferase activity"/>
    <property type="evidence" value="ECO:0007669"/>
    <property type="project" value="TreeGrafter"/>
</dbReference>
<keyword evidence="2 3" id="KW-0808">Transferase</keyword>
<name>A0A6I6SII1_9GAMM</name>
<organism evidence="3 4">
    <name type="scientific">Billgrantia tianxiuensis</name>
    <dbReference type="NCBI Taxonomy" id="2497861"/>
    <lineage>
        <taxon>Bacteria</taxon>
        <taxon>Pseudomonadati</taxon>
        <taxon>Pseudomonadota</taxon>
        <taxon>Gammaproteobacteria</taxon>
        <taxon>Oceanospirillales</taxon>
        <taxon>Halomonadaceae</taxon>
        <taxon>Billgrantia</taxon>
    </lineage>
</organism>
<dbReference type="InterPro" id="IPR002201">
    <property type="entry name" value="Glyco_trans_9"/>
</dbReference>
<keyword evidence="4" id="KW-1185">Reference proteome</keyword>
<evidence type="ECO:0000256" key="1">
    <source>
        <dbReference type="ARBA" id="ARBA00022676"/>
    </source>
</evidence>
<dbReference type="CDD" id="cd03789">
    <property type="entry name" value="GT9_LPS_heptosyltransferase"/>
    <property type="match status" value="1"/>
</dbReference>
<dbReference type="RefSeq" id="WP_159550358.1">
    <property type="nucleotide sequence ID" value="NZ_CP035042.1"/>
</dbReference>
<sequence>MSPLTYLRRHRAMRKLGKRLERGAKAWLYRALTKHARAGRPASPETLQGARRILLVRPNFRIGNAVIGARLIQALTQQRPEIELDYLGTDTTQALFVDMPLAHYHSLSRSMVLRPWRLWRLLVELRRREYDLAVQVGEGSLTSWLFVHLCGARQTMGQRGRLQTTYDWVGEASPQHAHALACTLATPLGLACEPRPWLTVSHRERIAAEAVLAALSLPPAPIGIFIGGHLDKRIPLPFWQALLHELDARGQPHVVLLGPEEASQRRQLEHTLGAHGRLLPPMSLRAFAAVLSQFPRLVTPDTGPMHMAAALGIPVVALLNVPGSGNFAPVGPADLVLFQPDPAEVAERLTKDTLPRACAMPRLPRVAAKAEQVAATHDHRRFVDPHAHPAGRG</sequence>
<proteinExistence type="predicted"/>
<dbReference type="PANTHER" id="PTHR30160">
    <property type="entry name" value="TETRAACYLDISACCHARIDE 4'-KINASE-RELATED"/>
    <property type="match status" value="1"/>
</dbReference>
<dbReference type="OrthoDB" id="9781892at2"/>
<dbReference type="EMBL" id="CP035042">
    <property type="protein sequence ID" value="QHC49302.1"/>
    <property type="molecule type" value="Genomic_DNA"/>
</dbReference>
<evidence type="ECO:0000256" key="2">
    <source>
        <dbReference type="ARBA" id="ARBA00022679"/>
    </source>
</evidence>
<evidence type="ECO:0000313" key="3">
    <source>
        <dbReference type="EMBL" id="QHC49302.1"/>
    </source>
</evidence>
<dbReference type="Proteomes" id="UP000464013">
    <property type="component" value="Chromosome"/>
</dbReference>
<dbReference type="Gene3D" id="3.40.50.2000">
    <property type="entry name" value="Glycogen Phosphorylase B"/>
    <property type="match status" value="2"/>
</dbReference>
<dbReference type="GO" id="GO:0005829">
    <property type="term" value="C:cytosol"/>
    <property type="evidence" value="ECO:0007669"/>
    <property type="project" value="TreeGrafter"/>
</dbReference>
<dbReference type="SUPFAM" id="SSF53756">
    <property type="entry name" value="UDP-Glycosyltransferase/glycogen phosphorylase"/>
    <property type="match status" value="1"/>
</dbReference>
<reference evidence="3 4" key="1">
    <citation type="submission" date="2019-01" db="EMBL/GenBank/DDBJ databases">
        <title>Complete genome of a denitifying bacterium Halomons sp. BC-M4-5.</title>
        <authorList>
            <person name="Wang L."/>
            <person name="Shao Z."/>
        </authorList>
    </citation>
    <scope>NUCLEOTIDE SEQUENCE [LARGE SCALE GENOMIC DNA]</scope>
    <source>
        <strain evidence="3 4">BC-M4-5</strain>
    </source>
</reference>
<accession>A0A6I6SII1</accession>
<gene>
    <name evidence="3" type="ORF">EKK97_06270</name>
</gene>
<dbReference type="AlphaFoldDB" id="A0A6I6SII1"/>
<keyword evidence="1" id="KW-0328">Glycosyltransferase</keyword>
<dbReference type="GO" id="GO:0009244">
    <property type="term" value="P:lipopolysaccharide core region biosynthetic process"/>
    <property type="evidence" value="ECO:0007669"/>
    <property type="project" value="TreeGrafter"/>
</dbReference>
<dbReference type="Pfam" id="PF01075">
    <property type="entry name" value="Glyco_transf_9"/>
    <property type="match status" value="1"/>
</dbReference>
<evidence type="ECO:0000313" key="4">
    <source>
        <dbReference type="Proteomes" id="UP000464013"/>
    </source>
</evidence>
<dbReference type="KEGG" id="htx:EKK97_06270"/>
<dbReference type="InterPro" id="IPR051199">
    <property type="entry name" value="LPS_LOS_Heptosyltrfase"/>
</dbReference>